<dbReference type="AlphaFoldDB" id="A0AAN7AWY1"/>
<reference evidence="2" key="1">
    <citation type="journal article" date="2023" name="Mol. Phylogenet. Evol.">
        <title>Genome-scale phylogeny and comparative genomics of the fungal order Sordariales.</title>
        <authorList>
            <person name="Hensen N."/>
            <person name="Bonometti L."/>
            <person name="Westerberg I."/>
            <person name="Brannstrom I.O."/>
            <person name="Guillou S."/>
            <person name="Cros-Aarteil S."/>
            <person name="Calhoun S."/>
            <person name="Haridas S."/>
            <person name="Kuo A."/>
            <person name="Mondo S."/>
            <person name="Pangilinan J."/>
            <person name="Riley R."/>
            <person name="LaButti K."/>
            <person name="Andreopoulos B."/>
            <person name="Lipzen A."/>
            <person name="Chen C."/>
            <person name="Yan M."/>
            <person name="Daum C."/>
            <person name="Ng V."/>
            <person name="Clum A."/>
            <person name="Steindorff A."/>
            <person name="Ohm R.A."/>
            <person name="Martin F."/>
            <person name="Silar P."/>
            <person name="Natvig D.O."/>
            <person name="Lalanne C."/>
            <person name="Gautier V."/>
            <person name="Ament-Velasquez S.L."/>
            <person name="Kruys A."/>
            <person name="Hutchinson M.I."/>
            <person name="Powell A.J."/>
            <person name="Barry K."/>
            <person name="Miller A.N."/>
            <person name="Grigoriev I.V."/>
            <person name="Debuchy R."/>
            <person name="Gladieux P."/>
            <person name="Hiltunen Thoren M."/>
            <person name="Johannesson H."/>
        </authorList>
    </citation>
    <scope>NUCLEOTIDE SEQUENCE</scope>
    <source>
        <strain evidence="2">CBS 315.58</strain>
    </source>
</reference>
<reference evidence="2" key="2">
    <citation type="submission" date="2023-05" db="EMBL/GenBank/DDBJ databases">
        <authorList>
            <consortium name="Lawrence Berkeley National Laboratory"/>
            <person name="Steindorff A."/>
            <person name="Hensen N."/>
            <person name="Bonometti L."/>
            <person name="Westerberg I."/>
            <person name="Brannstrom I.O."/>
            <person name="Guillou S."/>
            <person name="Cros-Aarteil S."/>
            <person name="Calhoun S."/>
            <person name="Haridas S."/>
            <person name="Kuo A."/>
            <person name="Mondo S."/>
            <person name="Pangilinan J."/>
            <person name="Riley R."/>
            <person name="Labutti K."/>
            <person name="Andreopoulos B."/>
            <person name="Lipzen A."/>
            <person name="Chen C."/>
            <person name="Yanf M."/>
            <person name="Daum C."/>
            <person name="Ng V."/>
            <person name="Clum A."/>
            <person name="Ohm R."/>
            <person name="Martin F."/>
            <person name="Silar P."/>
            <person name="Natvig D."/>
            <person name="Lalanne C."/>
            <person name="Gautier V."/>
            <person name="Ament-Velasquez S.L."/>
            <person name="Kruys A."/>
            <person name="Hutchinson M.I."/>
            <person name="Powell A.J."/>
            <person name="Barry K."/>
            <person name="Miller A.N."/>
            <person name="Grigoriev I.V."/>
            <person name="Debuchy R."/>
            <person name="Gladieux P."/>
            <person name="Thoren M.H."/>
            <person name="Johannesson H."/>
        </authorList>
    </citation>
    <scope>NUCLEOTIDE SEQUENCE</scope>
    <source>
        <strain evidence="2">CBS 315.58</strain>
    </source>
</reference>
<evidence type="ECO:0000313" key="3">
    <source>
        <dbReference type="Proteomes" id="UP001303160"/>
    </source>
</evidence>
<evidence type="ECO:0000256" key="1">
    <source>
        <dbReference type="SAM" id="MobiDB-lite"/>
    </source>
</evidence>
<evidence type="ECO:0000313" key="2">
    <source>
        <dbReference type="EMBL" id="KAK4200410.1"/>
    </source>
</evidence>
<keyword evidence="3" id="KW-1185">Reference proteome</keyword>
<dbReference type="EMBL" id="MU863920">
    <property type="protein sequence ID" value="KAK4200410.1"/>
    <property type="molecule type" value="Genomic_DNA"/>
</dbReference>
<protein>
    <submittedName>
        <fullName evidence="2">Uncharacterized protein</fullName>
    </submittedName>
</protein>
<organism evidence="2 3">
    <name type="scientific">Triangularia verruculosa</name>
    <dbReference type="NCBI Taxonomy" id="2587418"/>
    <lineage>
        <taxon>Eukaryota</taxon>
        <taxon>Fungi</taxon>
        <taxon>Dikarya</taxon>
        <taxon>Ascomycota</taxon>
        <taxon>Pezizomycotina</taxon>
        <taxon>Sordariomycetes</taxon>
        <taxon>Sordariomycetidae</taxon>
        <taxon>Sordariales</taxon>
        <taxon>Podosporaceae</taxon>
        <taxon>Triangularia</taxon>
    </lineage>
</organism>
<name>A0AAN7AWY1_9PEZI</name>
<dbReference type="Proteomes" id="UP001303160">
    <property type="component" value="Unassembled WGS sequence"/>
</dbReference>
<feature type="region of interest" description="Disordered" evidence="1">
    <location>
        <begin position="168"/>
        <end position="201"/>
    </location>
</feature>
<comment type="caution">
    <text evidence="2">The sequence shown here is derived from an EMBL/GenBank/DDBJ whole genome shotgun (WGS) entry which is preliminary data.</text>
</comment>
<proteinExistence type="predicted"/>
<gene>
    <name evidence="2" type="ORF">QBC40DRAFT_296697</name>
</gene>
<accession>A0AAN7AWY1</accession>
<sequence length="201" mass="22334">MGLTSDFLLGTLLTGGQVLDDEIAESTAMVQALAITGCHSASDIARAIAEEPAAIAEKLMRDTTKIADVARLATEKAMQGPSTAAFLAGVGLRKVDASLRLLEWQSSNDNNDTTGYIDWVRTTWQARMDRIEIQLETYRKLFLIIAEKAGPETVQKVKKAIEDMQNELETKRKEEERQFEEEVAERRAHAEANGYNEDDSE</sequence>